<dbReference type="EMBL" id="LZLS01000034">
    <property type="protein sequence ID" value="OBK30244.1"/>
    <property type="molecule type" value="Genomic_DNA"/>
</dbReference>
<reference evidence="7 8" key="1">
    <citation type="submission" date="2016-06" db="EMBL/GenBank/DDBJ databases">
        <authorList>
            <person name="Kjaerup R.B."/>
            <person name="Dalgaard T.S."/>
            <person name="Juul-Madsen H.R."/>
        </authorList>
    </citation>
    <scope>NUCLEOTIDE SEQUENCE [LARGE SCALE GENOMIC DNA]</scope>
    <source>
        <strain evidence="7 8">1165133.8</strain>
    </source>
</reference>
<evidence type="ECO:0000256" key="5">
    <source>
        <dbReference type="ARBA" id="ARBA00023002"/>
    </source>
</evidence>
<keyword evidence="5" id="KW-0560">Oxidoreductase</keyword>
<proteinExistence type="inferred from homology"/>
<dbReference type="Gene3D" id="3.40.462.20">
    <property type="match status" value="1"/>
</dbReference>
<comment type="similarity">
    <text evidence="2">Belongs to the oxygen-dependent FAD-linked oxidoreductase family.</text>
</comment>
<dbReference type="Pfam" id="PF01565">
    <property type="entry name" value="FAD_binding_4"/>
    <property type="match status" value="1"/>
</dbReference>
<dbReference type="RefSeq" id="WP_065142778.1">
    <property type="nucleotide sequence ID" value="NZ_LZLS01000034.1"/>
</dbReference>
<dbReference type="InterPro" id="IPR036318">
    <property type="entry name" value="FAD-bd_PCMH-like_sf"/>
</dbReference>
<dbReference type="InterPro" id="IPR016167">
    <property type="entry name" value="FAD-bd_PCMH_sub1"/>
</dbReference>
<evidence type="ECO:0000313" key="7">
    <source>
        <dbReference type="EMBL" id="OBK30244.1"/>
    </source>
</evidence>
<evidence type="ECO:0000256" key="4">
    <source>
        <dbReference type="ARBA" id="ARBA00022827"/>
    </source>
</evidence>
<dbReference type="Gene3D" id="3.30.465.10">
    <property type="match status" value="1"/>
</dbReference>
<accession>A0A1A3PAB6</accession>
<protein>
    <recommendedName>
        <fullName evidence="6">FAD-binding PCMH-type domain-containing protein</fullName>
    </recommendedName>
</protein>
<dbReference type="PROSITE" id="PS51387">
    <property type="entry name" value="FAD_PCMH"/>
    <property type="match status" value="1"/>
</dbReference>
<dbReference type="InterPro" id="IPR016166">
    <property type="entry name" value="FAD-bd_PCMH"/>
</dbReference>
<comment type="caution">
    <text evidence="7">The sequence shown here is derived from an EMBL/GenBank/DDBJ whole genome shotgun (WGS) entry which is preliminary data.</text>
</comment>
<dbReference type="InterPro" id="IPR006094">
    <property type="entry name" value="Oxid_FAD_bind_N"/>
</dbReference>
<sequence>MFNAELLRGKLRGRILLPDSADYDSARRLWNGRIDRHPAMIVQCLGVSDVIEVVRFANAQTAPIAVRAGGHGVAGHAMIDNGVVIDLSALKGAFVHRESATAWAQAGLLGNELDHETQQFGLATPLGTVSHTGISGLTLGGGYGWLSRRYGLASDNLLAVDVVTAEGEFLRADHDNRADLFWALRGGGGNFGIVTSFHYRLFELGPKVFGGSITFPIADAKAVLDFYREYTHQCSDDVTMYLTFMHEARSARVRRVIAVRPVRRRQCSTGCTLALTGHAHP</sequence>
<dbReference type="Proteomes" id="UP000093928">
    <property type="component" value="Unassembled WGS sequence"/>
</dbReference>
<dbReference type="PROSITE" id="PS00862">
    <property type="entry name" value="OX2_COVAL_FAD"/>
    <property type="match status" value="1"/>
</dbReference>
<dbReference type="InterPro" id="IPR050416">
    <property type="entry name" value="FAD-linked_Oxidoreductase"/>
</dbReference>
<name>A0A1A3PAB6_MYCAS</name>
<dbReference type="InterPro" id="IPR006093">
    <property type="entry name" value="Oxy_OxRdtase_FAD_BS"/>
</dbReference>
<comment type="cofactor">
    <cofactor evidence="1">
        <name>FAD</name>
        <dbReference type="ChEBI" id="CHEBI:57692"/>
    </cofactor>
</comment>
<keyword evidence="3" id="KW-0285">Flavoprotein</keyword>
<evidence type="ECO:0000313" key="8">
    <source>
        <dbReference type="Proteomes" id="UP000093928"/>
    </source>
</evidence>
<dbReference type="GO" id="GO:0071949">
    <property type="term" value="F:FAD binding"/>
    <property type="evidence" value="ECO:0007669"/>
    <property type="project" value="InterPro"/>
</dbReference>
<evidence type="ECO:0000259" key="6">
    <source>
        <dbReference type="PROSITE" id="PS51387"/>
    </source>
</evidence>
<dbReference type="PANTHER" id="PTHR42973:SF39">
    <property type="entry name" value="FAD-BINDING PCMH-TYPE DOMAIN-CONTAINING PROTEIN"/>
    <property type="match status" value="1"/>
</dbReference>
<dbReference type="GO" id="GO:0016491">
    <property type="term" value="F:oxidoreductase activity"/>
    <property type="evidence" value="ECO:0007669"/>
    <property type="project" value="UniProtKB-KW"/>
</dbReference>
<dbReference type="AlphaFoldDB" id="A0A1A3PAB6"/>
<organism evidence="7 8">
    <name type="scientific">Mycobacterium asiaticum</name>
    <dbReference type="NCBI Taxonomy" id="1790"/>
    <lineage>
        <taxon>Bacteria</taxon>
        <taxon>Bacillati</taxon>
        <taxon>Actinomycetota</taxon>
        <taxon>Actinomycetes</taxon>
        <taxon>Mycobacteriales</taxon>
        <taxon>Mycobacteriaceae</taxon>
        <taxon>Mycobacterium</taxon>
    </lineage>
</organism>
<dbReference type="PANTHER" id="PTHR42973">
    <property type="entry name" value="BINDING OXIDOREDUCTASE, PUTATIVE (AFU_ORTHOLOGUE AFUA_1G17690)-RELATED"/>
    <property type="match status" value="1"/>
</dbReference>
<dbReference type="InterPro" id="IPR016169">
    <property type="entry name" value="FAD-bd_PCMH_sub2"/>
</dbReference>
<evidence type="ECO:0000256" key="3">
    <source>
        <dbReference type="ARBA" id="ARBA00022630"/>
    </source>
</evidence>
<dbReference type="SUPFAM" id="SSF56176">
    <property type="entry name" value="FAD-binding/transporter-associated domain-like"/>
    <property type="match status" value="1"/>
</dbReference>
<keyword evidence="4" id="KW-0274">FAD</keyword>
<gene>
    <name evidence="7" type="ORF">A5634_16665</name>
</gene>
<evidence type="ECO:0000256" key="1">
    <source>
        <dbReference type="ARBA" id="ARBA00001974"/>
    </source>
</evidence>
<evidence type="ECO:0000256" key="2">
    <source>
        <dbReference type="ARBA" id="ARBA00005466"/>
    </source>
</evidence>
<feature type="domain" description="FAD-binding PCMH-type" evidence="6">
    <location>
        <begin position="34"/>
        <end position="204"/>
    </location>
</feature>
<dbReference type="Gene3D" id="3.30.43.10">
    <property type="entry name" value="Uridine Diphospho-n-acetylenolpyruvylglucosamine Reductase, domain 2"/>
    <property type="match status" value="1"/>
</dbReference>